<dbReference type="Proteomes" id="UP000318815">
    <property type="component" value="Unassembled WGS sequence"/>
</dbReference>
<protein>
    <submittedName>
        <fullName evidence="2">Secretory protein</fullName>
    </submittedName>
</protein>
<dbReference type="InterPro" id="IPR007541">
    <property type="entry name" value="Uncharacterised_BSP"/>
</dbReference>
<dbReference type="RefSeq" id="WP_146306419.1">
    <property type="nucleotide sequence ID" value="NZ_VOHS01000018.1"/>
</dbReference>
<comment type="caution">
    <text evidence="2">The sequence shown here is derived from an EMBL/GenBank/DDBJ whole genome shotgun (WGS) entry which is preliminary data.</text>
</comment>
<dbReference type="Pfam" id="PF04450">
    <property type="entry name" value="BSP"/>
    <property type="match status" value="1"/>
</dbReference>
<proteinExistence type="predicted"/>
<dbReference type="OrthoDB" id="211588at2"/>
<keyword evidence="1" id="KW-0732">Signal</keyword>
<dbReference type="PANTHER" id="PTHR33321:SF12">
    <property type="entry name" value="PLANT BASIC SECRETORY PROTEIN (BSP) FAMILY PROTEIN"/>
    <property type="match status" value="1"/>
</dbReference>
<sequence>MVHSTQGLKRTVGMLCLSLCTLPALTHAQQTETITRKGYTLEYTNKAPDFDTVVGKRLIEAFFEVYPKEAARYNKKTAKKVTFVIDPAYDGVAATSGDVVTFNPAWFRSHPGDIDVVTHEAMHIVQAYPHHAGPGWITEGIADYVRNEMGVDNAGAKWALPEFNEKQHYTQSYRITARFLIWIEKHKNKNIVRKLDSSMREKKYTADIWKELTGSTLDELWKEYAANPAI</sequence>
<reference evidence="2 3" key="1">
    <citation type="submission" date="2019-08" db="EMBL/GenBank/DDBJ databases">
        <title>Whole genome sequencing of chitin degrading bacteria Chitinophaga pinensis YS16.</title>
        <authorList>
            <person name="Singh R.P."/>
            <person name="Manchanda G."/>
            <person name="Maurya I.K."/>
            <person name="Joshi N.K."/>
            <person name="Srivastava A.K."/>
        </authorList>
    </citation>
    <scope>NUCLEOTIDE SEQUENCE [LARGE SCALE GENOMIC DNA]</scope>
    <source>
        <strain evidence="2 3">YS-16</strain>
    </source>
</reference>
<dbReference type="PANTHER" id="PTHR33321">
    <property type="match status" value="1"/>
</dbReference>
<feature type="signal peptide" evidence="1">
    <location>
        <begin position="1"/>
        <end position="28"/>
    </location>
</feature>
<dbReference type="EMBL" id="VOHS01000018">
    <property type="protein sequence ID" value="TWV99183.1"/>
    <property type="molecule type" value="Genomic_DNA"/>
</dbReference>
<dbReference type="AlphaFoldDB" id="A0A5C6LRC3"/>
<feature type="chain" id="PRO_5022718172" evidence="1">
    <location>
        <begin position="29"/>
        <end position="230"/>
    </location>
</feature>
<organism evidence="2 3">
    <name type="scientific">Chitinophaga pinensis</name>
    <dbReference type="NCBI Taxonomy" id="79329"/>
    <lineage>
        <taxon>Bacteria</taxon>
        <taxon>Pseudomonadati</taxon>
        <taxon>Bacteroidota</taxon>
        <taxon>Chitinophagia</taxon>
        <taxon>Chitinophagales</taxon>
        <taxon>Chitinophagaceae</taxon>
        <taxon>Chitinophaga</taxon>
    </lineage>
</organism>
<evidence type="ECO:0000313" key="3">
    <source>
        <dbReference type="Proteomes" id="UP000318815"/>
    </source>
</evidence>
<accession>A0A5C6LRC3</accession>
<evidence type="ECO:0000256" key="1">
    <source>
        <dbReference type="SAM" id="SignalP"/>
    </source>
</evidence>
<name>A0A5C6LRC3_9BACT</name>
<evidence type="ECO:0000313" key="2">
    <source>
        <dbReference type="EMBL" id="TWV99183.1"/>
    </source>
</evidence>
<keyword evidence="3" id="KW-1185">Reference proteome</keyword>
<gene>
    <name evidence="2" type="ORF">FEF09_18115</name>
</gene>